<dbReference type="EMBL" id="CAADFI010000228">
    <property type="protein sequence ID" value="VFK01368.1"/>
    <property type="molecule type" value="Genomic_DNA"/>
</dbReference>
<sequence>MVRRPSFELAFEFLKRAMFRQQNTSMAIGKQFHSAALRPGPVQEPAGGIQCIIDKTLQYHSVNVFQASNRAKNNGLGTKTAWALFLLSQWLIILPKYPMATADATKAM</sequence>
<gene>
    <name evidence="1" type="ORF">BECKH772B_GA0070898_102285</name>
</gene>
<proteinExistence type="predicted"/>
<dbReference type="AlphaFoldDB" id="A0A450V999"/>
<evidence type="ECO:0000313" key="1">
    <source>
        <dbReference type="EMBL" id="VFK01368.1"/>
    </source>
</evidence>
<accession>A0A450V999</accession>
<reference evidence="1" key="1">
    <citation type="submission" date="2019-02" db="EMBL/GenBank/DDBJ databases">
        <authorList>
            <person name="Gruber-Vodicka R. H."/>
            <person name="Seah K. B. B."/>
        </authorList>
    </citation>
    <scope>NUCLEOTIDE SEQUENCE</scope>
    <source>
        <strain evidence="1">BECK_SA2B20</strain>
    </source>
</reference>
<protein>
    <submittedName>
        <fullName evidence="1">Uncharacterized protein</fullName>
    </submittedName>
</protein>
<name>A0A450V999_9GAMM</name>
<organism evidence="1">
    <name type="scientific">Candidatus Kentrum eta</name>
    <dbReference type="NCBI Taxonomy" id="2126337"/>
    <lineage>
        <taxon>Bacteria</taxon>
        <taxon>Pseudomonadati</taxon>
        <taxon>Pseudomonadota</taxon>
        <taxon>Gammaproteobacteria</taxon>
        <taxon>Candidatus Kentrum</taxon>
    </lineage>
</organism>